<evidence type="ECO:0000259" key="7">
    <source>
        <dbReference type="Pfam" id="PF02706"/>
    </source>
</evidence>
<evidence type="ECO:0000256" key="2">
    <source>
        <dbReference type="ARBA" id="ARBA00022475"/>
    </source>
</evidence>
<keyword evidence="4 6" id="KW-1133">Transmembrane helix</keyword>
<evidence type="ECO:0000256" key="3">
    <source>
        <dbReference type="ARBA" id="ARBA00022692"/>
    </source>
</evidence>
<proteinExistence type="predicted"/>
<comment type="subcellular location">
    <subcellularLocation>
        <location evidence="1">Cell membrane</location>
        <topology evidence="1">Multi-pass membrane protein</topology>
    </subcellularLocation>
</comment>
<dbReference type="Proteomes" id="UP000568664">
    <property type="component" value="Unassembled WGS sequence"/>
</dbReference>
<dbReference type="GO" id="GO:0005886">
    <property type="term" value="C:plasma membrane"/>
    <property type="evidence" value="ECO:0007669"/>
    <property type="project" value="UniProtKB-SubCell"/>
</dbReference>
<evidence type="ECO:0000313" key="9">
    <source>
        <dbReference type="Proteomes" id="UP000568664"/>
    </source>
</evidence>
<feature type="transmembrane region" description="Helical" evidence="6">
    <location>
        <begin position="277"/>
        <end position="301"/>
    </location>
</feature>
<accession>A0A7Y0Q7E3</accession>
<evidence type="ECO:0000256" key="1">
    <source>
        <dbReference type="ARBA" id="ARBA00004651"/>
    </source>
</evidence>
<name>A0A7Y0Q7E3_9GAMM</name>
<comment type="caution">
    <text evidence="8">The sequence shown here is derived from an EMBL/GenBank/DDBJ whole genome shotgun (WGS) entry which is preliminary data.</text>
</comment>
<dbReference type="EMBL" id="JABBXH010000005">
    <property type="protein sequence ID" value="NMP32959.1"/>
    <property type="molecule type" value="Genomic_DNA"/>
</dbReference>
<keyword evidence="3 6" id="KW-0812">Transmembrane</keyword>
<evidence type="ECO:0000256" key="4">
    <source>
        <dbReference type="ARBA" id="ARBA00022989"/>
    </source>
</evidence>
<keyword evidence="5 6" id="KW-0472">Membrane</keyword>
<protein>
    <submittedName>
        <fullName evidence="8">LPS O-antigen length regulator</fullName>
    </submittedName>
</protein>
<dbReference type="PANTHER" id="PTHR32309">
    <property type="entry name" value="TYROSINE-PROTEIN KINASE"/>
    <property type="match status" value="1"/>
</dbReference>
<gene>
    <name evidence="8" type="ORF">HII17_15480</name>
</gene>
<dbReference type="RefSeq" id="WP_211185383.1">
    <property type="nucleotide sequence ID" value="NZ_JABBXH010000005.1"/>
</dbReference>
<dbReference type="AlphaFoldDB" id="A0A7Y0Q7E3"/>
<dbReference type="GO" id="GO:0004713">
    <property type="term" value="F:protein tyrosine kinase activity"/>
    <property type="evidence" value="ECO:0007669"/>
    <property type="project" value="TreeGrafter"/>
</dbReference>
<keyword evidence="2" id="KW-1003">Cell membrane</keyword>
<reference evidence="8 9" key="1">
    <citation type="submission" date="2020-04" db="EMBL/GenBank/DDBJ databases">
        <title>Thalassotalea sp. M1531, isolated from the surface of marine red alga.</title>
        <authorList>
            <person name="Pang L."/>
            <person name="Lu D.-C."/>
        </authorList>
    </citation>
    <scope>NUCLEOTIDE SEQUENCE [LARGE SCALE GENOMIC DNA]</scope>
    <source>
        <strain evidence="8 9">M1531</strain>
    </source>
</reference>
<keyword evidence="9" id="KW-1185">Reference proteome</keyword>
<dbReference type="PANTHER" id="PTHR32309:SF13">
    <property type="entry name" value="FERRIC ENTEROBACTIN TRANSPORT PROTEIN FEPE"/>
    <property type="match status" value="1"/>
</dbReference>
<evidence type="ECO:0000313" key="8">
    <source>
        <dbReference type="EMBL" id="NMP32959.1"/>
    </source>
</evidence>
<dbReference type="InterPro" id="IPR050445">
    <property type="entry name" value="Bact_polysacc_biosynth/exp"/>
</dbReference>
<dbReference type="Pfam" id="PF02706">
    <property type="entry name" value="Wzz"/>
    <property type="match status" value="1"/>
</dbReference>
<feature type="domain" description="Polysaccharide chain length determinant N-terminal" evidence="7">
    <location>
        <begin position="9"/>
        <end position="81"/>
    </location>
</feature>
<evidence type="ECO:0000256" key="6">
    <source>
        <dbReference type="SAM" id="Phobius"/>
    </source>
</evidence>
<feature type="transmembrane region" description="Helical" evidence="6">
    <location>
        <begin position="24"/>
        <end position="44"/>
    </location>
</feature>
<dbReference type="InterPro" id="IPR003856">
    <property type="entry name" value="LPS_length_determ_N"/>
</dbReference>
<sequence>MHSLDKKQDISLSEIFHVLFKAKLLIVLGTLVFAAISVAFSMYLPNQYKSKATIIINTESSSKLASLAGNLSGLAGMAGISLGKQDSSNPLIAKELVSSQKFILDFIEKNNVLVPLMAAKGWDSVNNKLILDASKYDAQHGIWLLGENPSKKSFPKRENIVKEFKEVIQLSEDSKTGIITLSAEFYSPALAQKWLEMFIDEINETIRQSDIEQSTKSISYLTDLINETENTHLLETFNTLIQEESKKLMLSKVRLDYVFKPIDPPNLPEKKSNPRRAIICIVGTFIGGFLMCFGVLVRYFLSHK</sequence>
<dbReference type="Gene3D" id="3.30.1890.10">
    <property type="entry name" value="FepE-like"/>
    <property type="match status" value="1"/>
</dbReference>
<organism evidence="8 9">
    <name type="scientific">Thalassotalea algicola</name>
    <dbReference type="NCBI Taxonomy" id="2716224"/>
    <lineage>
        <taxon>Bacteria</taxon>
        <taxon>Pseudomonadati</taxon>
        <taxon>Pseudomonadota</taxon>
        <taxon>Gammaproteobacteria</taxon>
        <taxon>Alteromonadales</taxon>
        <taxon>Colwelliaceae</taxon>
        <taxon>Thalassotalea</taxon>
    </lineage>
</organism>
<evidence type="ECO:0000256" key="5">
    <source>
        <dbReference type="ARBA" id="ARBA00023136"/>
    </source>
</evidence>